<dbReference type="NCBIfam" id="NF002969">
    <property type="entry name" value="PRK03643.1"/>
    <property type="match status" value="1"/>
</dbReference>
<gene>
    <name evidence="6" type="ORF">CLV34_3088</name>
</gene>
<dbReference type="InterPro" id="IPR008927">
    <property type="entry name" value="6-PGluconate_DH-like_C_sf"/>
</dbReference>
<dbReference type="AlphaFoldDB" id="A0A2M8W1N4"/>
<dbReference type="GO" id="GO:0005829">
    <property type="term" value="C:cytosol"/>
    <property type="evidence" value="ECO:0007669"/>
    <property type="project" value="TreeGrafter"/>
</dbReference>
<dbReference type="PANTHER" id="PTHR30524:SF0">
    <property type="entry name" value="ALTRONATE OXIDOREDUCTASE-RELATED"/>
    <property type="match status" value="1"/>
</dbReference>
<evidence type="ECO:0000313" key="6">
    <source>
        <dbReference type="EMBL" id="PJI84843.1"/>
    </source>
</evidence>
<proteinExistence type="predicted"/>
<organism evidence="6 7">
    <name type="scientific">Luteimicrobium subarcticum</name>
    <dbReference type="NCBI Taxonomy" id="620910"/>
    <lineage>
        <taxon>Bacteria</taxon>
        <taxon>Bacillati</taxon>
        <taxon>Actinomycetota</taxon>
        <taxon>Actinomycetes</taxon>
        <taxon>Micrococcales</taxon>
        <taxon>Luteimicrobium</taxon>
    </lineage>
</organism>
<evidence type="ECO:0000313" key="7">
    <source>
        <dbReference type="Proteomes" id="UP000231586"/>
    </source>
</evidence>
<dbReference type="Gene3D" id="1.10.1040.10">
    <property type="entry name" value="N-(1-d-carboxylethyl)-l-norvaline Dehydrogenase, domain 2"/>
    <property type="match status" value="1"/>
</dbReference>
<dbReference type="InterPro" id="IPR013131">
    <property type="entry name" value="Mannitol_DH_N"/>
</dbReference>
<dbReference type="EMBL" id="PGTZ01000013">
    <property type="protein sequence ID" value="PJI84843.1"/>
    <property type="molecule type" value="Genomic_DNA"/>
</dbReference>
<dbReference type="Proteomes" id="UP000231586">
    <property type="component" value="Unassembled WGS sequence"/>
</dbReference>
<protein>
    <submittedName>
        <fullName evidence="6">Tagaturonate reductase</fullName>
    </submittedName>
</protein>
<dbReference type="InterPro" id="IPR036291">
    <property type="entry name" value="NAD(P)-bd_dom_sf"/>
</dbReference>
<dbReference type="GO" id="GO:0008926">
    <property type="term" value="F:mannitol-1-phosphate 5-dehydrogenase activity"/>
    <property type="evidence" value="ECO:0007669"/>
    <property type="project" value="UniProtKB-EC"/>
</dbReference>
<comment type="catalytic activity">
    <reaction evidence="3">
        <text>D-mannitol 1-phosphate + NAD(+) = beta-D-fructose 6-phosphate + NADH + H(+)</text>
        <dbReference type="Rhea" id="RHEA:19661"/>
        <dbReference type="ChEBI" id="CHEBI:15378"/>
        <dbReference type="ChEBI" id="CHEBI:57540"/>
        <dbReference type="ChEBI" id="CHEBI:57634"/>
        <dbReference type="ChEBI" id="CHEBI:57945"/>
        <dbReference type="ChEBI" id="CHEBI:61381"/>
        <dbReference type="EC" id="1.1.1.17"/>
    </reaction>
</comment>
<accession>A0A2M8W1N4</accession>
<dbReference type="SUPFAM" id="SSF51735">
    <property type="entry name" value="NAD(P)-binding Rossmann-fold domains"/>
    <property type="match status" value="1"/>
</dbReference>
<evidence type="ECO:0000256" key="3">
    <source>
        <dbReference type="ARBA" id="ARBA00048615"/>
    </source>
</evidence>
<dbReference type="Pfam" id="PF01232">
    <property type="entry name" value="Mannitol_dh"/>
    <property type="match status" value="1"/>
</dbReference>
<dbReference type="Gene3D" id="3.40.50.720">
    <property type="entry name" value="NAD(P)-binding Rossmann-like Domain"/>
    <property type="match status" value="1"/>
</dbReference>
<feature type="domain" description="Mannitol dehydrogenase N-terminal" evidence="4">
    <location>
        <begin position="26"/>
        <end position="262"/>
    </location>
</feature>
<sequence>MNAVADTTTLLPLDASTVAKPDLPVRILQFGGGRFLRAFADQMVQRANEAGVLHAGIAIVQATDAPDRAASALQAQDGLYHVVLEGVRDDRPVREVTRVECVRAVVRAHGEFDRYRELYLDPDVRVVVSNTTEAGIVWVEDDDLAARPPASFPAKVAALLHDRFRHFDGDPAAGLAFVCCELIEDNATTLRAYVLRHAADAALGEDFAAWVRTACTFHDSLVDRIVPGFPRDEIDAIQAELGFADEDVVKGELYGQWVIGGDPVIRDLLPLDRAGLPVVFLPDVRPFRDTKVRILNGQHSALAPVGLLLGCESVGETVARPEVAAFLDRLLRTEILPTVPGDPAAAEAFAAEIAERFTNPFLHHRLSDIMLNASSKWAARNLPVLLDAWGAGREAPLTTFGLAAILVVLGGGGRYPAGQVIVRDDPDVLAAVRDALAADDLVVGVRRVVDVTGWFPAADDDRAERLARAVAQQVARVLEAGAATALGDLLAVPAVPTDGRVA</sequence>
<evidence type="ECO:0000259" key="5">
    <source>
        <dbReference type="Pfam" id="PF08125"/>
    </source>
</evidence>
<dbReference type="InterPro" id="IPR013118">
    <property type="entry name" value="Mannitol_DH_C"/>
</dbReference>
<feature type="domain" description="Mannitol dehydrogenase C-terminal" evidence="5">
    <location>
        <begin position="283"/>
        <end position="430"/>
    </location>
</feature>
<keyword evidence="7" id="KW-1185">Reference proteome</keyword>
<keyword evidence="2" id="KW-0520">NAD</keyword>
<dbReference type="PANTHER" id="PTHR30524">
    <property type="entry name" value="MANNITOL-1-PHOSPHATE 5-DEHYDROGENASE"/>
    <property type="match status" value="1"/>
</dbReference>
<keyword evidence="1" id="KW-0560">Oxidoreductase</keyword>
<evidence type="ECO:0000259" key="4">
    <source>
        <dbReference type="Pfam" id="PF01232"/>
    </source>
</evidence>
<name>A0A2M8W1N4_9MICO</name>
<dbReference type="InterPro" id="IPR013328">
    <property type="entry name" value="6PGD_dom2"/>
</dbReference>
<evidence type="ECO:0000256" key="1">
    <source>
        <dbReference type="ARBA" id="ARBA00023002"/>
    </source>
</evidence>
<reference evidence="6 7" key="1">
    <citation type="submission" date="2017-11" db="EMBL/GenBank/DDBJ databases">
        <title>Genomic Encyclopedia of Archaeal and Bacterial Type Strains, Phase II (KMG-II): From Individual Species to Whole Genera.</title>
        <authorList>
            <person name="Goeker M."/>
        </authorList>
    </citation>
    <scope>NUCLEOTIDE SEQUENCE [LARGE SCALE GENOMIC DNA]</scope>
    <source>
        <strain evidence="6 7">DSM 22413</strain>
    </source>
</reference>
<dbReference type="GO" id="GO:0019592">
    <property type="term" value="P:mannitol catabolic process"/>
    <property type="evidence" value="ECO:0007669"/>
    <property type="project" value="TreeGrafter"/>
</dbReference>
<comment type="caution">
    <text evidence="6">The sequence shown here is derived from an EMBL/GenBank/DDBJ whole genome shotgun (WGS) entry which is preliminary data.</text>
</comment>
<dbReference type="Pfam" id="PF08125">
    <property type="entry name" value="Mannitol_dh_C"/>
    <property type="match status" value="1"/>
</dbReference>
<evidence type="ECO:0000256" key="2">
    <source>
        <dbReference type="ARBA" id="ARBA00023027"/>
    </source>
</evidence>
<dbReference type="SUPFAM" id="SSF48179">
    <property type="entry name" value="6-phosphogluconate dehydrogenase C-terminal domain-like"/>
    <property type="match status" value="1"/>
</dbReference>